<evidence type="ECO:0000256" key="2">
    <source>
        <dbReference type="ARBA" id="ARBA00022679"/>
    </source>
</evidence>
<evidence type="ECO:0000256" key="3">
    <source>
        <dbReference type="ARBA" id="ARBA00022777"/>
    </source>
</evidence>
<gene>
    <name evidence="6" type="ORF">METZ01_LOCUS217578</name>
</gene>
<dbReference type="InterPro" id="IPR018484">
    <property type="entry name" value="FGGY_N"/>
</dbReference>
<feature type="domain" description="Carbohydrate kinase FGGY C-terminal" evidence="5">
    <location>
        <begin position="252"/>
        <end position="416"/>
    </location>
</feature>
<dbReference type="AlphaFoldDB" id="A0A382FQT3"/>
<feature type="domain" description="Carbohydrate kinase FGGY N-terminal" evidence="4">
    <location>
        <begin position="7"/>
        <end position="242"/>
    </location>
</feature>
<dbReference type="PANTHER" id="PTHR10196:SF57">
    <property type="entry name" value="XYLULOSE KINASE"/>
    <property type="match status" value="1"/>
</dbReference>
<comment type="similarity">
    <text evidence="1">Belongs to the FGGY kinase family.</text>
</comment>
<dbReference type="InterPro" id="IPR018485">
    <property type="entry name" value="FGGY_C"/>
</dbReference>
<dbReference type="EMBL" id="UINC01051043">
    <property type="protein sequence ID" value="SVB64724.1"/>
    <property type="molecule type" value="Genomic_DNA"/>
</dbReference>
<accession>A0A382FQT3</accession>
<reference evidence="6" key="1">
    <citation type="submission" date="2018-05" db="EMBL/GenBank/DDBJ databases">
        <authorList>
            <person name="Lanie J.A."/>
            <person name="Ng W.-L."/>
            <person name="Kazmierczak K.M."/>
            <person name="Andrzejewski T.M."/>
            <person name="Davidsen T.M."/>
            <person name="Wayne K.J."/>
            <person name="Tettelin H."/>
            <person name="Glass J.I."/>
            <person name="Rusch D."/>
            <person name="Podicherti R."/>
            <person name="Tsui H.-C.T."/>
            <person name="Winkler M.E."/>
        </authorList>
    </citation>
    <scope>NUCLEOTIDE SEQUENCE</scope>
</reference>
<evidence type="ECO:0000313" key="6">
    <source>
        <dbReference type="EMBL" id="SVB64724.1"/>
    </source>
</evidence>
<dbReference type="PIRSF" id="PIRSF000538">
    <property type="entry name" value="GlpK"/>
    <property type="match status" value="1"/>
</dbReference>
<keyword evidence="3" id="KW-0418">Kinase</keyword>
<dbReference type="GO" id="GO:0005829">
    <property type="term" value="C:cytosol"/>
    <property type="evidence" value="ECO:0007669"/>
    <property type="project" value="TreeGrafter"/>
</dbReference>
<evidence type="ECO:0000256" key="1">
    <source>
        <dbReference type="ARBA" id="ARBA00009156"/>
    </source>
</evidence>
<dbReference type="Pfam" id="PF02782">
    <property type="entry name" value="FGGY_C"/>
    <property type="match status" value="1"/>
</dbReference>
<dbReference type="GO" id="GO:0004856">
    <property type="term" value="F:D-xylulokinase activity"/>
    <property type="evidence" value="ECO:0007669"/>
    <property type="project" value="TreeGrafter"/>
</dbReference>
<evidence type="ECO:0000259" key="4">
    <source>
        <dbReference type="Pfam" id="PF00370"/>
    </source>
</evidence>
<dbReference type="Pfam" id="PF00370">
    <property type="entry name" value="FGGY_N"/>
    <property type="match status" value="1"/>
</dbReference>
<name>A0A382FQT3_9ZZZZ</name>
<dbReference type="GO" id="GO:0005997">
    <property type="term" value="P:xylulose metabolic process"/>
    <property type="evidence" value="ECO:0007669"/>
    <property type="project" value="TreeGrafter"/>
</dbReference>
<evidence type="ECO:0008006" key="7">
    <source>
        <dbReference type="Google" id="ProtNLM"/>
    </source>
</evidence>
<dbReference type="InterPro" id="IPR000577">
    <property type="entry name" value="Carb_kinase_FGGY"/>
</dbReference>
<organism evidence="6">
    <name type="scientific">marine metagenome</name>
    <dbReference type="NCBI Taxonomy" id="408172"/>
    <lineage>
        <taxon>unclassified sequences</taxon>
        <taxon>metagenomes</taxon>
        <taxon>ecological metagenomes</taxon>
    </lineage>
</organism>
<feature type="non-terminal residue" evidence="6">
    <location>
        <position position="421"/>
    </location>
</feature>
<dbReference type="InterPro" id="IPR043129">
    <property type="entry name" value="ATPase_NBD"/>
</dbReference>
<evidence type="ECO:0000259" key="5">
    <source>
        <dbReference type="Pfam" id="PF02782"/>
    </source>
</evidence>
<keyword evidence="2" id="KW-0808">Transferase</keyword>
<dbReference type="Gene3D" id="3.30.420.40">
    <property type="match status" value="2"/>
</dbReference>
<dbReference type="SUPFAM" id="SSF53067">
    <property type="entry name" value="Actin-like ATPase domain"/>
    <property type="match status" value="2"/>
</dbReference>
<sequence>MSTAFNYIVIDQGTSSTKAFLFDSNGNILHSKKSKHTLIRPKPFHVECDADGILNACRFLFDEMMFASGDIPVKKVGLAVQRSTFLFWEKEMCKPATSALSWQDSRAHAITDELSEHEDQLWDITGTPLSAHFGGPKYLHLTRHNPELMKKVKKGELYFGSLSAFLSQAMTGTPGIDDSIACRSLFYDIHQCTWSNWALDLFQVDKQILPPLVSVQHNFGNVFNSGIPLTCVIGDQQGALIGQAGLVPGNIAANFGTSGSVQFNVGEKPTVMDGLISSVLFSDNIKKIFMVEGTINACNSLFYHLEDMLDIPHEKLKWHKRIKDTKTEGIFIPGFAGLASPYWEPGSDDILINLNINEKDEIVRAGMESIGFLVNDIISRLLPIIGKKPEVLTTSGGGARDPLLQFIADLTGIKVSHSAMK</sequence>
<protein>
    <recommendedName>
        <fullName evidence="7">Carbohydrate kinase FGGY N-terminal domain-containing protein</fullName>
    </recommendedName>
</protein>
<proteinExistence type="inferred from homology"/>
<dbReference type="PANTHER" id="PTHR10196">
    <property type="entry name" value="SUGAR KINASE"/>
    <property type="match status" value="1"/>
</dbReference>